<reference evidence="2 3" key="1">
    <citation type="journal article" date="2010" name="Int. J. Syst. Evol. Microbiol.">
        <title>Bacillus horneckiae sp. nov., isolated from a spacecraft-assembly clean room.</title>
        <authorList>
            <person name="Vaishampayan P."/>
            <person name="Probst A."/>
            <person name="Krishnamurthi S."/>
            <person name="Ghosh S."/>
            <person name="Osman S."/>
            <person name="McDowall A."/>
            <person name="Ruckmani A."/>
            <person name="Mayilraj S."/>
            <person name="Venkateswaran K."/>
        </authorList>
    </citation>
    <scope>NUCLEOTIDE SEQUENCE [LARGE SCALE GENOMIC DNA]</scope>
    <source>
        <strain evidence="3">1PO1SC</strain>
    </source>
</reference>
<evidence type="ECO:0000313" key="2">
    <source>
        <dbReference type="EMBL" id="PKG26727.1"/>
    </source>
</evidence>
<dbReference type="AlphaFoldDB" id="A0A2N0ZB26"/>
<dbReference type="EMBL" id="PISD01000059">
    <property type="protein sequence ID" value="PKG26727.1"/>
    <property type="molecule type" value="Genomic_DNA"/>
</dbReference>
<comment type="caution">
    <text evidence="2">The sequence shown here is derived from an EMBL/GenBank/DDBJ whole genome shotgun (WGS) entry which is preliminary data.</text>
</comment>
<dbReference type="InterPro" id="IPR056944">
    <property type="entry name" value="Tubby_C-like"/>
</dbReference>
<gene>
    <name evidence="2" type="ORF">CWS20_22360</name>
</gene>
<evidence type="ECO:0000313" key="3">
    <source>
        <dbReference type="Proteomes" id="UP000233343"/>
    </source>
</evidence>
<protein>
    <recommendedName>
        <fullName evidence="1">Tubby C-terminal domain-containing protein</fullName>
    </recommendedName>
</protein>
<dbReference type="RefSeq" id="WP_066196139.1">
    <property type="nucleotide sequence ID" value="NZ_JARMMB010000009.1"/>
</dbReference>
<proteinExistence type="predicted"/>
<organism evidence="2 3">
    <name type="scientific">Cytobacillus horneckiae</name>
    <dbReference type="NCBI Taxonomy" id="549687"/>
    <lineage>
        <taxon>Bacteria</taxon>
        <taxon>Bacillati</taxon>
        <taxon>Bacillota</taxon>
        <taxon>Bacilli</taxon>
        <taxon>Bacillales</taxon>
        <taxon>Bacillaceae</taxon>
        <taxon>Cytobacillus</taxon>
    </lineage>
</organism>
<dbReference type="Pfam" id="PF23728">
    <property type="entry name" value="Tubby_C_like"/>
    <property type="match status" value="1"/>
</dbReference>
<feature type="domain" description="Tubby C-terminal" evidence="1">
    <location>
        <begin position="4"/>
        <end position="174"/>
    </location>
</feature>
<sequence length="176" mass="20962">MKKYVYNAPKIKVSTKLVDIINDDKEVVGTFKREYKNILYQILDSTVFKGDGFVQYNSYSSEGKLNYKAIKRLKMIKQSDYLINCYKGEEKVYTVTYQTLQDIAPEFLIESRDERYVIKKMPMDWARVYYKDKEVARWKMKTTELFKVYIEIEEDSPIQDPAFFSCLFQCILYVGD</sequence>
<name>A0A2N0ZB26_9BACI</name>
<dbReference type="Proteomes" id="UP000233343">
    <property type="component" value="Unassembled WGS sequence"/>
</dbReference>
<evidence type="ECO:0000259" key="1">
    <source>
        <dbReference type="Pfam" id="PF23728"/>
    </source>
</evidence>
<keyword evidence="3" id="KW-1185">Reference proteome</keyword>
<accession>A0A2N0ZB26</accession>